<evidence type="ECO:0000313" key="2">
    <source>
        <dbReference type="Proteomes" id="UP001346869"/>
    </source>
</evidence>
<reference evidence="1 2" key="1">
    <citation type="journal article" date="2023" name="Genes (Basel)">
        <title>Chromosome-Level Genome Assembly and Circadian Gene Repertoire of the Patagonia Blennie Eleginops maclovinus-The Closest Ancestral Proxy of Antarctic Cryonotothenioids.</title>
        <authorList>
            <person name="Cheng C.C."/>
            <person name="Rivera-Colon A.G."/>
            <person name="Minhas B.F."/>
            <person name="Wilson L."/>
            <person name="Rayamajhi N."/>
            <person name="Vargas-Chacoff L."/>
            <person name="Catchen J.M."/>
        </authorList>
    </citation>
    <scope>NUCLEOTIDE SEQUENCE [LARGE SCALE GENOMIC DNA]</scope>
    <source>
        <strain evidence="1">JMC-PN-2008</strain>
    </source>
</reference>
<proteinExistence type="predicted"/>
<gene>
    <name evidence="1" type="ORF">PBY51_012889</name>
</gene>
<dbReference type="EMBL" id="JAUZQC010000004">
    <property type="protein sequence ID" value="KAK5872164.1"/>
    <property type="molecule type" value="Genomic_DNA"/>
</dbReference>
<organism evidence="1 2">
    <name type="scientific">Eleginops maclovinus</name>
    <name type="common">Patagonian blennie</name>
    <name type="synonym">Eleginus maclovinus</name>
    <dbReference type="NCBI Taxonomy" id="56733"/>
    <lineage>
        <taxon>Eukaryota</taxon>
        <taxon>Metazoa</taxon>
        <taxon>Chordata</taxon>
        <taxon>Craniata</taxon>
        <taxon>Vertebrata</taxon>
        <taxon>Euteleostomi</taxon>
        <taxon>Actinopterygii</taxon>
        <taxon>Neopterygii</taxon>
        <taxon>Teleostei</taxon>
        <taxon>Neoteleostei</taxon>
        <taxon>Acanthomorphata</taxon>
        <taxon>Eupercaria</taxon>
        <taxon>Perciformes</taxon>
        <taxon>Notothenioidei</taxon>
        <taxon>Eleginopidae</taxon>
        <taxon>Eleginops</taxon>
    </lineage>
</organism>
<accession>A0AAN7Y5L3</accession>
<evidence type="ECO:0000313" key="1">
    <source>
        <dbReference type="EMBL" id="KAK5872164.1"/>
    </source>
</evidence>
<name>A0AAN7Y5L3_ELEMC</name>
<reference evidence="1 2" key="2">
    <citation type="journal article" date="2023" name="Mol. Biol. Evol.">
        <title>Genomics of Secondarily Temperate Adaptation in the Only Non-Antarctic Icefish.</title>
        <authorList>
            <person name="Rivera-Colon A.G."/>
            <person name="Rayamajhi N."/>
            <person name="Minhas B.F."/>
            <person name="Madrigal G."/>
            <person name="Bilyk K.T."/>
            <person name="Yoon V."/>
            <person name="Hune M."/>
            <person name="Gregory S."/>
            <person name="Cheng C.H.C."/>
            <person name="Catchen J.M."/>
        </authorList>
    </citation>
    <scope>NUCLEOTIDE SEQUENCE [LARGE SCALE GENOMIC DNA]</scope>
    <source>
        <strain evidence="1">JMC-PN-2008</strain>
    </source>
</reference>
<protein>
    <submittedName>
        <fullName evidence="1">Uncharacterized protein</fullName>
    </submittedName>
</protein>
<dbReference type="AlphaFoldDB" id="A0AAN7Y5L3"/>
<comment type="caution">
    <text evidence="1">The sequence shown here is derived from an EMBL/GenBank/DDBJ whole genome shotgun (WGS) entry which is preliminary data.</text>
</comment>
<keyword evidence="2" id="KW-1185">Reference proteome</keyword>
<sequence length="81" mass="8775">MRTARPSGEVSNVNLSWFHSFAASLWGCCYWSLADVFTGEDRLEVAVGNSYLCLDSQSVCQFATLAHTCNFASSAEQQGGS</sequence>
<dbReference type="Proteomes" id="UP001346869">
    <property type="component" value="Unassembled WGS sequence"/>
</dbReference>